<dbReference type="InterPro" id="IPR003594">
    <property type="entry name" value="HATPase_dom"/>
</dbReference>
<keyword evidence="5" id="KW-0418">Kinase</keyword>
<dbReference type="SMART" id="SM00387">
    <property type="entry name" value="HATPase_c"/>
    <property type="match status" value="1"/>
</dbReference>
<evidence type="ECO:0000259" key="8">
    <source>
        <dbReference type="PROSITE" id="PS50112"/>
    </source>
</evidence>
<dbReference type="PANTHER" id="PTHR43304:SF1">
    <property type="entry name" value="PAC DOMAIN-CONTAINING PROTEIN"/>
    <property type="match status" value="1"/>
</dbReference>
<feature type="coiled-coil region" evidence="6">
    <location>
        <begin position="376"/>
        <end position="406"/>
    </location>
</feature>
<feature type="domain" description="PAS" evidence="8">
    <location>
        <begin position="8"/>
        <end position="54"/>
    </location>
</feature>
<dbReference type="CDD" id="cd00075">
    <property type="entry name" value="HATPase"/>
    <property type="match status" value="1"/>
</dbReference>
<dbReference type="EC" id="2.7.13.3" evidence="2"/>
<dbReference type="PROSITE" id="PS50112">
    <property type="entry name" value="PAS"/>
    <property type="match status" value="2"/>
</dbReference>
<dbReference type="Pfam" id="PF13426">
    <property type="entry name" value="PAS_9"/>
    <property type="match status" value="2"/>
</dbReference>
<dbReference type="InterPro" id="IPR000014">
    <property type="entry name" value="PAS"/>
</dbReference>
<feature type="domain" description="Histidine kinase" evidence="7">
    <location>
        <begin position="413"/>
        <end position="621"/>
    </location>
</feature>
<dbReference type="InterPro" id="IPR001610">
    <property type="entry name" value="PAC"/>
</dbReference>
<evidence type="ECO:0000313" key="11">
    <source>
        <dbReference type="Proteomes" id="UP001168552"/>
    </source>
</evidence>
<evidence type="ECO:0000256" key="6">
    <source>
        <dbReference type="SAM" id="Coils"/>
    </source>
</evidence>
<dbReference type="CDD" id="cd00130">
    <property type="entry name" value="PAS"/>
    <property type="match status" value="2"/>
</dbReference>
<sequence>MESAKISNAKLLEAIVNAIHEGVVIQDLQSNIIAFNQQACKMLNLSASQLLGKSSYTPHWRIIKENGQAFEGREHPSEVVTHTGVPQKDVVMGVYITEDDIRWISVSSNKINLEKEELVFTTFVDITKLMESKKELERIRHSVEVLVKASADLTLDVSDKGYVYKLYHGDQRVLFMPPEYTENRYLQEVFPGEFGLKVCDLITLAIQTKEVQYITYQNPFNPEDLRWFKASISPYKDHQQRVSIAISDITKQKTLELEKEELDTQMFHAFEYSPIGMAFLSTDGHFFKVNPALCALLGYTKAELLSLSVKSISVEDEYERDFPNTRLLLSGELSSYQTEKRYLHKQGHYIWGRLAVSVVKPSEKREAYFIVQIMDITEHRQLINRLEEQKTTIEKTAHELESKVEQLEDFNRIVAHNLRGPATNIHVVSKMIRQETETKERNELIDLLEEASMNLVGTLQSLMDVLSIRLNTDISLEDCSFAQSLEGIKKSLFQEIAQVKVDFETSFLVETIPYPRVYLDSMLYNLISNAIKYRQADVPLIIKISTYQKEGKTCLEVSDNGLGIDLKKYAKSIFQYSKRFHKSIEGKGVGLFITKNQINSLGGSIQVESEPMKGATFTITF</sequence>
<dbReference type="PANTHER" id="PTHR43304">
    <property type="entry name" value="PHYTOCHROME-LIKE PROTEIN CPH1"/>
    <property type="match status" value="1"/>
</dbReference>
<dbReference type="EMBL" id="JAUHJS010000005">
    <property type="protein sequence ID" value="MDN4166086.1"/>
    <property type="molecule type" value="Genomic_DNA"/>
</dbReference>
<comment type="caution">
    <text evidence="10">The sequence shown here is derived from an EMBL/GenBank/DDBJ whole genome shotgun (WGS) entry which is preliminary data.</text>
</comment>
<feature type="domain" description="PAC" evidence="9">
    <location>
        <begin position="336"/>
        <end position="388"/>
    </location>
</feature>
<dbReference type="SMART" id="SM00086">
    <property type="entry name" value="PAC"/>
    <property type="match status" value="2"/>
</dbReference>
<dbReference type="Gene3D" id="1.10.287.130">
    <property type="match status" value="1"/>
</dbReference>
<evidence type="ECO:0000256" key="3">
    <source>
        <dbReference type="ARBA" id="ARBA00022553"/>
    </source>
</evidence>
<evidence type="ECO:0000256" key="5">
    <source>
        <dbReference type="ARBA" id="ARBA00022777"/>
    </source>
</evidence>
<keyword evidence="4" id="KW-0808">Transferase</keyword>
<evidence type="ECO:0000259" key="7">
    <source>
        <dbReference type="PROSITE" id="PS50109"/>
    </source>
</evidence>
<evidence type="ECO:0000313" key="10">
    <source>
        <dbReference type="EMBL" id="MDN4166086.1"/>
    </source>
</evidence>
<dbReference type="InterPro" id="IPR036890">
    <property type="entry name" value="HATPase_C_sf"/>
</dbReference>
<keyword evidence="3" id="KW-0597">Phosphoprotein</keyword>
<dbReference type="SMART" id="SM00091">
    <property type="entry name" value="PAS"/>
    <property type="match status" value="2"/>
</dbReference>
<keyword evidence="6" id="KW-0175">Coiled coil</keyword>
<dbReference type="Gene3D" id="3.30.565.10">
    <property type="entry name" value="Histidine kinase-like ATPase, C-terminal domain"/>
    <property type="match status" value="1"/>
</dbReference>
<name>A0ABT8F818_9BACT</name>
<dbReference type="InterPro" id="IPR005467">
    <property type="entry name" value="His_kinase_dom"/>
</dbReference>
<dbReference type="Gene3D" id="3.30.450.20">
    <property type="entry name" value="PAS domain"/>
    <property type="match status" value="3"/>
</dbReference>
<dbReference type="PRINTS" id="PR00344">
    <property type="entry name" value="BCTRLSENSOR"/>
</dbReference>
<evidence type="ECO:0000256" key="2">
    <source>
        <dbReference type="ARBA" id="ARBA00012438"/>
    </source>
</evidence>
<dbReference type="PROSITE" id="PS50113">
    <property type="entry name" value="PAC"/>
    <property type="match status" value="1"/>
</dbReference>
<dbReference type="InterPro" id="IPR035965">
    <property type="entry name" value="PAS-like_dom_sf"/>
</dbReference>
<proteinExistence type="predicted"/>
<dbReference type="InterPro" id="IPR052162">
    <property type="entry name" value="Sensor_kinase/Photoreceptor"/>
</dbReference>
<dbReference type="InterPro" id="IPR036097">
    <property type="entry name" value="HisK_dim/P_sf"/>
</dbReference>
<gene>
    <name evidence="10" type="ORF">QWY31_11270</name>
</gene>
<dbReference type="InterPro" id="IPR000700">
    <property type="entry name" value="PAS-assoc_C"/>
</dbReference>
<dbReference type="SUPFAM" id="SSF55785">
    <property type="entry name" value="PYP-like sensor domain (PAS domain)"/>
    <property type="match status" value="3"/>
</dbReference>
<evidence type="ECO:0000256" key="4">
    <source>
        <dbReference type="ARBA" id="ARBA00022679"/>
    </source>
</evidence>
<protein>
    <recommendedName>
        <fullName evidence="2">histidine kinase</fullName>
        <ecNumber evidence="2">2.7.13.3</ecNumber>
    </recommendedName>
</protein>
<dbReference type="PROSITE" id="PS50109">
    <property type="entry name" value="HIS_KIN"/>
    <property type="match status" value="1"/>
</dbReference>
<organism evidence="10 11">
    <name type="scientific">Shiella aurantiaca</name>
    <dbReference type="NCBI Taxonomy" id="3058365"/>
    <lineage>
        <taxon>Bacteria</taxon>
        <taxon>Pseudomonadati</taxon>
        <taxon>Bacteroidota</taxon>
        <taxon>Cytophagia</taxon>
        <taxon>Cytophagales</taxon>
        <taxon>Shiellaceae</taxon>
        <taxon>Shiella</taxon>
    </lineage>
</organism>
<feature type="domain" description="PAS" evidence="8">
    <location>
        <begin position="262"/>
        <end position="306"/>
    </location>
</feature>
<dbReference type="Proteomes" id="UP001168552">
    <property type="component" value="Unassembled WGS sequence"/>
</dbReference>
<comment type="catalytic activity">
    <reaction evidence="1">
        <text>ATP + protein L-histidine = ADP + protein N-phospho-L-histidine.</text>
        <dbReference type="EC" id="2.7.13.3"/>
    </reaction>
</comment>
<dbReference type="Pfam" id="PF02518">
    <property type="entry name" value="HATPase_c"/>
    <property type="match status" value="1"/>
</dbReference>
<keyword evidence="11" id="KW-1185">Reference proteome</keyword>
<evidence type="ECO:0000256" key="1">
    <source>
        <dbReference type="ARBA" id="ARBA00000085"/>
    </source>
</evidence>
<dbReference type="SUPFAM" id="SSF55874">
    <property type="entry name" value="ATPase domain of HSP90 chaperone/DNA topoisomerase II/histidine kinase"/>
    <property type="match status" value="1"/>
</dbReference>
<reference evidence="10" key="1">
    <citation type="submission" date="2023-06" db="EMBL/GenBank/DDBJ databases">
        <title>Cytophagales bacterium Strain LB-30, isolated from soil.</title>
        <authorList>
            <person name="Liu B."/>
        </authorList>
    </citation>
    <scope>NUCLEOTIDE SEQUENCE</scope>
    <source>
        <strain evidence="10">LB-30</strain>
    </source>
</reference>
<dbReference type="InterPro" id="IPR004358">
    <property type="entry name" value="Sig_transdc_His_kin-like_C"/>
</dbReference>
<evidence type="ECO:0000259" key="9">
    <source>
        <dbReference type="PROSITE" id="PS50113"/>
    </source>
</evidence>
<accession>A0ABT8F818</accession>
<dbReference type="NCBIfam" id="TIGR00229">
    <property type="entry name" value="sensory_box"/>
    <property type="match status" value="2"/>
</dbReference>
<dbReference type="SUPFAM" id="SSF47384">
    <property type="entry name" value="Homodimeric domain of signal transducing histidine kinase"/>
    <property type="match status" value="1"/>
</dbReference>
<dbReference type="RefSeq" id="WP_320004620.1">
    <property type="nucleotide sequence ID" value="NZ_JAUHJS010000005.1"/>
</dbReference>